<gene>
    <name evidence="5" type="ORF">BSL82_04490</name>
</gene>
<dbReference type="SMART" id="SM00342">
    <property type="entry name" value="HTH_ARAC"/>
    <property type="match status" value="1"/>
</dbReference>
<proteinExistence type="predicted"/>
<accession>A0A1L3ZST2</accession>
<dbReference type="PRINTS" id="PR00032">
    <property type="entry name" value="HTHARAC"/>
</dbReference>
<dbReference type="InterPro" id="IPR009057">
    <property type="entry name" value="Homeodomain-like_sf"/>
</dbReference>
<keyword evidence="1" id="KW-0805">Transcription regulation</keyword>
<dbReference type="PROSITE" id="PS01124">
    <property type="entry name" value="HTH_ARAC_FAMILY_2"/>
    <property type="match status" value="1"/>
</dbReference>
<evidence type="ECO:0000313" key="6">
    <source>
        <dbReference type="Proteomes" id="UP000182063"/>
    </source>
</evidence>
<dbReference type="Pfam" id="PF12625">
    <property type="entry name" value="Arabinose_bd"/>
    <property type="match status" value="1"/>
</dbReference>
<keyword evidence="6" id="KW-1185">Reference proteome</keyword>
<dbReference type="SUPFAM" id="SSF46689">
    <property type="entry name" value="Homeodomain-like"/>
    <property type="match status" value="1"/>
</dbReference>
<keyword evidence="2" id="KW-0238">DNA-binding</keyword>
<dbReference type="STRING" id="1921510.BSL82_04490"/>
<reference evidence="6" key="1">
    <citation type="submission" date="2016-11" db="EMBL/GenBank/DDBJ databases">
        <title>Complete Genome Sequence of alachlor-degrading Sphingomonas sp. strain JJ-A5.</title>
        <authorList>
            <person name="Lee H."/>
            <person name="Ka J.-O."/>
        </authorList>
    </citation>
    <scope>NUCLEOTIDE SEQUENCE [LARGE SCALE GENOMIC DNA]</scope>
    <source>
        <strain evidence="6">JJ-A5</strain>
    </source>
</reference>
<dbReference type="InterPro" id="IPR020449">
    <property type="entry name" value="Tscrpt_reg_AraC-type_HTH"/>
</dbReference>
<dbReference type="RefSeq" id="WP_072596219.1">
    <property type="nucleotide sequence ID" value="NZ_CP018221.1"/>
</dbReference>
<feature type="domain" description="HTH araC/xylS-type" evidence="4">
    <location>
        <begin position="233"/>
        <end position="333"/>
    </location>
</feature>
<organism evidence="5 6">
    <name type="scientific">Tardibacter chloracetimidivorans</name>
    <dbReference type="NCBI Taxonomy" id="1921510"/>
    <lineage>
        <taxon>Bacteria</taxon>
        <taxon>Pseudomonadati</taxon>
        <taxon>Pseudomonadota</taxon>
        <taxon>Alphaproteobacteria</taxon>
        <taxon>Sphingomonadales</taxon>
        <taxon>Sphingomonadaceae</taxon>
        <taxon>Tardibacter</taxon>
    </lineage>
</organism>
<dbReference type="PANTHER" id="PTHR47894">
    <property type="entry name" value="HTH-TYPE TRANSCRIPTIONAL REGULATOR GADX"/>
    <property type="match status" value="1"/>
</dbReference>
<evidence type="ECO:0000256" key="1">
    <source>
        <dbReference type="ARBA" id="ARBA00023015"/>
    </source>
</evidence>
<dbReference type="GO" id="GO:0000976">
    <property type="term" value="F:transcription cis-regulatory region binding"/>
    <property type="evidence" value="ECO:0007669"/>
    <property type="project" value="TreeGrafter"/>
</dbReference>
<dbReference type="Gene3D" id="1.10.10.60">
    <property type="entry name" value="Homeodomain-like"/>
    <property type="match status" value="1"/>
</dbReference>
<dbReference type="GO" id="GO:0005829">
    <property type="term" value="C:cytosol"/>
    <property type="evidence" value="ECO:0007669"/>
    <property type="project" value="TreeGrafter"/>
</dbReference>
<protein>
    <recommendedName>
        <fullName evidence="4">HTH araC/xylS-type domain-containing protein</fullName>
    </recommendedName>
</protein>
<dbReference type="OrthoDB" id="9805730at2"/>
<keyword evidence="3" id="KW-0804">Transcription</keyword>
<evidence type="ECO:0000313" key="5">
    <source>
        <dbReference type="EMBL" id="API58659.1"/>
    </source>
</evidence>
<sequence>MATISGHYFRVCTRGAEHAGVDRAALLLRAALHPGEINAPGWRGSVQSMTLLVQAIWAELNDEFMGFTSQPVKPGTLAMMTELALTGRTVLEALRKGIAFYGIVTNAVVTELEVEGDDVLISVKLEHPELDPDHYLLEFWLIIWHRFACWLAGEIVPITLVELPYPRPTGYLDELYHLFPAEQRFDEPRCRLRLPLDALAVSIMPDEAARQQMVRRAPFDFMTIPGHDHSLAHQVRTLLMPRGNAVFFPLSVTQIGAALGIQPVTLSRRLRAEGATVSGIIQAIRRELATSRLLGNGTTVEDIAVQLGYDEPRSFTRAFRQWMGVSPRQFRKLALNDVARSSDR</sequence>
<evidence type="ECO:0000256" key="2">
    <source>
        <dbReference type="ARBA" id="ARBA00023125"/>
    </source>
</evidence>
<dbReference type="GO" id="GO:0003700">
    <property type="term" value="F:DNA-binding transcription factor activity"/>
    <property type="evidence" value="ECO:0007669"/>
    <property type="project" value="InterPro"/>
</dbReference>
<dbReference type="InterPro" id="IPR018060">
    <property type="entry name" value="HTH_AraC"/>
</dbReference>
<dbReference type="AlphaFoldDB" id="A0A1L3ZST2"/>
<dbReference type="EMBL" id="CP018221">
    <property type="protein sequence ID" value="API58659.1"/>
    <property type="molecule type" value="Genomic_DNA"/>
</dbReference>
<evidence type="ECO:0000256" key="3">
    <source>
        <dbReference type="ARBA" id="ARBA00023163"/>
    </source>
</evidence>
<dbReference type="Proteomes" id="UP000182063">
    <property type="component" value="Chromosome"/>
</dbReference>
<dbReference type="Pfam" id="PF12833">
    <property type="entry name" value="HTH_18"/>
    <property type="match status" value="1"/>
</dbReference>
<name>A0A1L3ZST2_9SPHN</name>
<evidence type="ECO:0000259" key="4">
    <source>
        <dbReference type="PROSITE" id="PS01124"/>
    </source>
</evidence>
<dbReference type="KEGG" id="sphj:BSL82_04490"/>
<dbReference type="InterPro" id="IPR032687">
    <property type="entry name" value="AraC-type_N"/>
</dbReference>
<dbReference type="PANTHER" id="PTHR47894:SF1">
    <property type="entry name" value="HTH-TYPE TRANSCRIPTIONAL REGULATOR VQSM"/>
    <property type="match status" value="1"/>
</dbReference>